<proteinExistence type="predicted"/>
<keyword evidence="1" id="KW-1133">Transmembrane helix</keyword>
<accession>A0A2R6NQQ4</accession>
<keyword evidence="1" id="KW-0472">Membrane</keyword>
<dbReference type="Proteomes" id="UP000186601">
    <property type="component" value="Unassembled WGS sequence"/>
</dbReference>
<keyword evidence="1" id="KW-0812">Transmembrane</keyword>
<reference evidence="2 3" key="1">
    <citation type="submission" date="2018-02" db="EMBL/GenBank/DDBJ databases">
        <title>Genome sequence of the basidiomycete white-rot fungus Phlebia centrifuga.</title>
        <authorList>
            <person name="Granchi Z."/>
            <person name="Peng M."/>
            <person name="de Vries R.P."/>
            <person name="Hilden K."/>
            <person name="Makela M.R."/>
            <person name="Grigoriev I."/>
            <person name="Riley R."/>
        </authorList>
    </citation>
    <scope>NUCLEOTIDE SEQUENCE [LARGE SCALE GENOMIC DNA]</scope>
    <source>
        <strain evidence="2 3">FBCC195</strain>
    </source>
</reference>
<dbReference type="STRING" id="98765.A0A2R6NQQ4"/>
<sequence>MISQAEALITDTKKREFVDISSNKGEDIEKWSRTSEPPSTDINVYTIDGNAKILNNATGDSLAQTLRISDQQYLIALMIFFVAYIVFETPSNYMLKKSNPSRW</sequence>
<dbReference type="EMBL" id="MLYV02000945">
    <property type="protein sequence ID" value="PSR74891.1"/>
    <property type="molecule type" value="Genomic_DNA"/>
</dbReference>
<evidence type="ECO:0000256" key="1">
    <source>
        <dbReference type="SAM" id="Phobius"/>
    </source>
</evidence>
<keyword evidence="3" id="KW-1185">Reference proteome</keyword>
<dbReference type="AlphaFoldDB" id="A0A2R6NQQ4"/>
<name>A0A2R6NQQ4_9APHY</name>
<dbReference type="OrthoDB" id="2802108at2759"/>
<protein>
    <submittedName>
        <fullName evidence="2">Uncharacterized protein</fullName>
    </submittedName>
</protein>
<feature type="transmembrane region" description="Helical" evidence="1">
    <location>
        <begin position="73"/>
        <end position="95"/>
    </location>
</feature>
<comment type="caution">
    <text evidence="2">The sequence shown here is derived from an EMBL/GenBank/DDBJ whole genome shotgun (WGS) entry which is preliminary data.</text>
</comment>
<evidence type="ECO:0000313" key="2">
    <source>
        <dbReference type="EMBL" id="PSR74891.1"/>
    </source>
</evidence>
<gene>
    <name evidence="2" type="ORF">PHLCEN_2v9481</name>
</gene>
<evidence type="ECO:0000313" key="3">
    <source>
        <dbReference type="Proteomes" id="UP000186601"/>
    </source>
</evidence>
<organism evidence="2 3">
    <name type="scientific">Hermanssonia centrifuga</name>
    <dbReference type="NCBI Taxonomy" id="98765"/>
    <lineage>
        <taxon>Eukaryota</taxon>
        <taxon>Fungi</taxon>
        <taxon>Dikarya</taxon>
        <taxon>Basidiomycota</taxon>
        <taxon>Agaricomycotina</taxon>
        <taxon>Agaricomycetes</taxon>
        <taxon>Polyporales</taxon>
        <taxon>Meruliaceae</taxon>
        <taxon>Hermanssonia</taxon>
    </lineage>
</organism>